<evidence type="ECO:0000313" key="8">
    <source>
        <dbReference type="EMBL" id="MBC5622531.1"/>
    </source>
</evidence>
<dbReference type="RefSeq" id="WP_186977291.1">
    <property type="nucleotide sequence ID" value="NZ_JACOOH010000007.1"/>
</dbReference>
<dbReference type="Proteomes" id="UP000646484">
    <property type="component" value="Unassembled WGS sequence"/>
</dbReference>
<dbReference type="Pfam" id="PF02321">
    <property type="entry name" value="OEP"/>
    <property type="match status" value="2"/>
</dbReference>
<comment type="similarity">
    <text evidence="2">Belongs to the outer membrane factor (OMF) (TC 1.B.17) family.</text>
</comment>
<keyword evidence="6" id="KW-0472">Membrane</keyword>
<comment type="caution">
    <text evidence="8">The sequence shown here is derived from an EMBL/GenBank/DDBJ whole genome shotgun (WGS) entry which is preliminary data.</text>
</comment>
<comment type="subcellular location">
    <subcellularLocation>
        <location evidence="1">Cell outer membrane</location>
    </subcellularLocation>
</comment>
<gene>
    <name evidence="8" type="ORF">H8S64_15655</name>
</gene>
<evidence type="ECO:0000256" key="2">
    <source>
        <dbReference type="ARBA" id="ARBA00007613"/>
    </source>
</evidence>
<dbReference type="PANTHER" id="PTHR30026">
    <property type="entry name" value="OUTER MEMBRANE PROTEIN TOLC"/>
    <property type="match status" value="1"/>
</dbReference>
<proteinExistence type="inferred from homology"/>
<name>A0ABR7D3K8_9BACT</name>
<dbReference type="Gene3D" id="1.20.1600.10">
    <property type="entry name" value="Outer membrane efflux proteins (OEP)"/>
    <property type="match status" value="1"/>
</dbReference>
<dbReference type="InterPro" id="IPR051906">
    <property type="entry name" value="TolC-like"/>
</dbReference>
<keyword evidence="9" id="KW-1185">Reference proteome</keyword>
<dbReference type="PANTHER" id="PTHR30026:SF20">
    <property type="entry name" value="OUTER MEMBRANE PROTEIN TOLC"/>
    <property type="match status" value="1"/>
</dbReference>
<dbReference type="EMBL" id="JACOOH010000007">
    <property type="protein sequence ID" value="MBC5622531.1"/>
    <property type="molecule type" value="Genomic_DNA"/>
</dbReference>
<evidence type="ECO:0000313" key="9">
    <source>
        <dbReference type="Proteomes" id="UP000646484"/>
    </source>
</evidence>
<evidence type="ECO:0000256" key="3">
    <source>
        <dbReference type="ARBA" id="ARBA00022448"/>
    </source>
</evidence>
<sequence>MNKIRRTYIATILFIIIPSLVGFSQEEKPTSSWTLKDCIDYARKNNIQVQSARVSQKSSNVDLLEAKAQLFPSLTFSSSQGWGHQKIEQSDGKFKSQSAYTGSYTLNSGLTLYNGGKLTRSIRKQEMTNEAQEYQVNMAENDIEIAVTEAYLQILYANESLKTNRQNLETSEAQLARSKELLDAGSIAISDFAQIEAQNSNDKYSVTMAENTLALNKLQLKQILELEPNDSFDIYFPELDSTQVLSLVPSLSEVYRVALETMPEMKNSQLNVEASQLNEKIAAGDRLPSVTFSASVSTNHDSESNHSFSKQINNRLNENLGINVSIPISRNRQTKSAVEKAKLQTETAQLEELNTRKELWKTIETLHQNVTASQSRYLAATNSVKSATMSYNLVQEQFNEGMKNTVELLTEKNNYLSALQEQIQAKFEAILSLKLLNFYRNQPIEL</sequence>
<keyword evidence="7" id="KW-0998">Cell outer membrane</keyword>
<dbReference type="InterPro" id="IPR003423">
    <property type="entry name" value="OMP_efflux"/>
</dbReference>
<protein>
    <submittedName>
        <fullName evidence="8">TolC family protein</fullName>
    </submittedName>
</protein>
<keyword evidence="5" id="KW-0812">Transmembrane</keyword>
<dbReference type="SUPFAM" id="SSF56954">
    <property type="entry name" value="Outer membrane efflux proteins (OEP)"/>
    <property type="match status" value="1"/>
</dbReference>
<evidence type="ECO:0000256" key="7">
    <source>
        <dbReference type="ARBA" id="ARBA00023237"/>
    </source>
</evidence>
<evidence type="ECO:0000256" key="5">
    <source>
        <dbReference type="ARBA" id="ARBA00022692"/>
    </source>
</evidence>
<evidence type="ECO:0000256" key="4">
    <source>
        <dbReference type="ARBA" id="ARBA00022452"/>
    </source>
</evidence>
<accession>A0ABR7D3K8</accession>
<keyword evidence="4" id="KW-1134">Transmembrane beta strand</keyword>
<reference evidence="8 9" key="1">
    <citation type="submission" date="2020-08" db="EMBL/GenBank/DDBJ databases">
        <title>Genome public.</title>
        <authorList>
            <person name="Liu C."/>
            <person name="Sun Q."/>
        </authorList>
    </citation>
    <scope>NUCLEOTIDE SEQUENCE [LARGE SCALE GENOMIC DNA]</scope>
    <source>
        <strain evidence="8 9">NSJ-56</strain>
    </source>
</reference>
<evidence type="ECO:0000256" key="1">
    <source>
        <dbReference type="ARBA" id="ARBA00004442"/>
    </source>
</evidence>
<keyword evidence="3" id="KW-0813">Transport</keyword>
<organism evidence="8 9">
    <name type="scientific">Butyricimonas hominis</name>
    <dbReference type="NCBI Taxonomy" id="2763032"/>
    <lineage>
        <taxon>Bacteria</taxon>
        <taxon>Pseudomonadati</taxon>
        <taxon>Bacteroidota</taxon>
        <taxon>Bacteroidia</taxon>
        <taxon>Bacteroidales</taxon>
        <taxon>Odoribacteraceae</taxon>
        <taxon>Butyricimonas</taxon>
    </lineage>
</organism>
<evidence type="ECO:0000256" key="6">
    <source>
        <dbReference type="ARBA" id="ARBA00023136"/>
    </source>
</evidence>